<evidence type="ECO:0008006" key="12">
    <source>
        <dbReference type="Google" id="ProtNLM"/>
    </source>
</evidence>
<feature type="domain" description="Creatinase N-terminal" evidence="8">
    <location>
        <begin position="22"/>
        <end position="149"/>
    </location>
</feature>
<accession>A0A232ESH6</accession>
<dbReference type="Pfam" id="PF16189">
    <property type="entry name" value="Creatinase_N_2"/>
    <property type="match status" value="1"/>
</dbReference>
<evidence type="ECO:0000313" key="10">
    <source>
        <dbReference type="EMBL" id="OXU21313.1"/>
    </source>
</evidence>
<proteinExistence type="inferred from homology"/>
<name>A0A232ESH6_9HYME</name>
<dbReference type="CDD" id="cd01085">
    <property type="entry name" value="APP"/>
    <property type="match status" value="1"/>
</dbReference>
<dbReference type="Gene3D" id="3.40.350.10">
    <property type="entry name" value="Creatinase/prolidase N-terminal domain"/>
    <property type="match status" value="2"/>
</dbReference>
<dbReference type="PROSITE" id="PS00491">
    <property type="entry name" value="PROLINE_PEPTIDASE"/>
    <property type="match status" value="1"/>
</dbReference>
<feature type="domain" description="Peptidase M24 C-terminal" evidence="9">
    <location>
        <begin position="551"/>
        <end position="615"/>
    </location>
</feature>
<dbReference type="PANTHER" id="PTHR43763">
    <property type="entry name" value="XAA-PRO AMINOPEPTIDASE 1"/>
    <property type="match status" value="1"/>
</dbReference>
<dbReference type="GO" id="GO:0046872">
    <property type="term" value="F:metal ion binding"/>
    <property type="evidence" value="ECO:0007669"/>
    <property type="project" value="UniProtKB-KW"/>
</dbReference>
<dbReference type="SUPFAM" id="SSF55920">
    <property type="entry name" value="Creatinase/aminopeptidase"/>
    <property type="match status" value="1"/>
</dbReference>
<keyword evidence="5" id="KW-0464">Manganese</keyword>
<dbReference type="FunFam" id="3.40.350.10:FF:000001">
    <property type="entry name" value="Putative xaa-Pro aminopeptidase 1"/>
    <property type="match status" value="1"/>
</dbReference>
<dbReference type="Pfam" id="PF16188">
    <property type="entry name" value="Peptidase_M24_C"/>
    <property type="match status" value="1"/>
</dbReference>
<protein>
    <recommendedName>
        <fullName evidence="12">Aminopeptidase P N-terminal domain-containing protein</fullName>
    </recommendedName>
</protein>
<comment type="similarity">
    <text evidence="2 6">Belongs to the peptidase M24B family.</text>
</comment>
<dbReference type="InterPro" id="IPR033740">
    <property type="entry name" value="Pept_M24B"/>
</dbReference>
<keyword evidence="11" id="KW-1185">Reference proteome</keyword>
<dbReference type="InterPro" id="IPR000994">
    <property type="entry name" value="Pept_M24"/>
</dbReference>
<evidence type="ECO:0000256" key="4">
    <source>
        <dbReference type="ARBA" id="ARBA00022801"/>
    </source>
</evidence>
<dbReference type="OrthoDB" id="9995434at2759"/>
<dbReference type="InterPro" id="IPR032416">
    <property type="entry name" value="Peptidase_M24_C"/>
</dbReference>
<sequence>MASGEAKLACLRELMKHVIVEQKQGIQAYIITGDDAHQSEYIRERDKRRDYISGFTGSLGTALVTYDKALLWTDGRYFLQASKELDPPNAWVLMKEGIPDTPTLEDWLIQNLPANSTVGADSNLINNNTWCRIQKKLNSAGHKLLPIEKNLIDEIWGEKRPKDILNKVNPHPLIYSGKTAGDKVNYCFQTMDENKVNILVLTALDEIAYLLNWRGSDIPYNPVFFAYVILAFKKVHIFINEERLTSEAKKQLNEEKVDFLIHPYESVTRVINEISSSHKQNKVWISGSSSHALHFACNPTPTHVVITPVCLMKLVKNDAEIQGMKSAHIRDAVALIKYFSWLENQVKNNIRVTEISGATQLELYRKEQDKYVGLSFPTISSVGKHGSIIHYKPSESTDIEINGQELYLCDSGAQFLDGTTDVTRTLHFGVPSEFEKECFTRVFKGQYNLATSKFPSKIKGNYLDAFARKNLWDVGLDYLHGTGHGVGSYLNVHEYPAMISWRPYPDDPGLQSGMFLSNEPGYYEDEKFGIRLENIEMVVKAETKYTRLNREYLTFETVTLVPIQTTLLNISMLTEEEIQYVNKYHSKCYATLEPFLQGPENNEALMWLKKQTLPIQK</sequence>
<evidence type="ECO:0000256" key="6">
    <source>
        <dbReference type="RuleBase" id="RU000590"/>
    </source>
</evidence>
<dbReference type="GO" id="GO:0005737">
    <property type="term" value="C:cytoplasm"/>
    <property type="evidence" value="ECO:0007669"/>
    <property type="project" value="UniProtKB-ARBA"/>
</dbReference>
<evidence type="ECO:0000259" key="9">
    <source>
        <dbReference type="Pfam" id="PF16188"/>
    </source>
</evidence>
<comment type="cofactor">
    <cofactor evidence="1">
        <name>Mn(2+)</name>
        <dbReference type="ChEBI" id="CHEBI:29035"/>
    </cofactor>
</comment>
<dbReference type="FunFam" id="3.90.230.10:FF:000007">
    <property type="entry name" value="Xaa-Pro aminopeptidase P"/>
    <property type="match status" value="1"/>
</dbReference>
<keyword evidence="4" id="KW-0378">Hydrolase</keyword>
<dbReference type="InterPro" id="IPR029149">
    <property type="entry name" value="Creatin/AminoP/Spt16_N"/>
</dbReference>
<dbReference type="GO" id="GO:0070006">
    <property type="term" value="F:metalloaminopeptidase activity"/>
    <property type="evidence" value="ECO:0007669"/>
    <property type="project" value="InterPro"/>
</dbReference>
<dbReference type="EMBL" id="NNAY01002421">
    <property type="protein sequence ID" value="OXU21313.1"/>
    <property type="molecule type" value="Genomic_DNA"/>
</dbReference>
<dbReference type="Gene3D" id="3.90.230.10">
    <property type="entry name" value="Creatinase/methionine aminopeptidase superfamily"/>
    <property type="match status" value="1"/>
</dbReference>
<dbReference type="AlphaFoldDB" id="A0A232ESH6"/>
<organism evidence="10 11">
    <name type="scientific">Trichomalopsis sarcophagae</name>
    <dbReference type="NCBI Taxonomy" id="543379"/>
    <lineage>
        <taxon>Eukaryota</taxon>
        <taxon>Metazoa</taxon>
        <taxon>Ecdysozoa</taxon>
        <taxon>Arthropoda</taxon>
        <taxon>Hexapoda</taxon>
        <taxon>Insecta</taxon>
        <taxon>Pterygota</taxon>
        <taxon>Neoptera</taxon>
        <taxon>Endopterygota</taxon>
        <taxon>Hymenoptera</taxon>
        <taxon>Apocrita</taxon>
        <taxon>Proctotrupomorpha</taxon>
        <taxon>Chalcidoidea</taxon>
        <taxon>Pteromalidae</taxon>
        <taxon>Pteromalinae</taxon>
        <taxon>Trichomalopsis</taxon>
    </lineage>
</organism>
<dbReference type="Pfam" id="PF01321">
    <property type="entry name" value="Creatinase_N"/>
    <property type="match status" value="1"/>
</dbReference>
<evidence type="ECO:0000256" key="3">
    <source>
        <dbReference type="ARBA" id="ARBA00022723"/>
    </source>
</evidence>
<evidence type="ECO:0000256" key="2">
    <source>
        <dbReference type="ARBA" id="ARBA00008766"/>
    </source>
</evidence>
<dbReference type="Proteomes" id="UP000215335">
    <property type="component" value="Unassembled WGS sequence"/>
</dbReference>
<dbReference type="Pfam" id="PF00557">
    <property type="entry name" value="Peptidase_M24"/>
    <property type="match status" value="1"/>
</dbReference>
<dbReference type="InterPro" id="IPR001131">
    <property type="entry name" value="Peptidase_M24B_aminopep-P_CS"/>
</dbReference>
<dbReference type="InterPro" id="IPR036005">
    <property type="entry name" value="Creatinase/aminopeptidase-like"/>
</dbReference>
<dbReference type="InterPro" id="IPR050422">
    <property type="entry name" value="X-Pro_aminopeptidase_P"/>
</dbReference>
<gene>
    <name evidence="10" type="ORF">TSAR_001515</name>
</gene>
<keyword evidence="3 6" id="KW-0479">Metal-binding</keyword>
<dbReference type="STRING" id="543379.A0A232ESH6"/>
<feature type="domain" description="Peptidase M24" evidence="7">
    <location>
        <begin position="323"/>
        <end position="537"/>
    </location>
</feature>
<dbReference type="SUPFAM" id="SSF53092">
    <property type="entry name" value="Creatinase/prolidase N-terminal domain"/>
    <property type="match status" value="1"/>
</dbReference>
<comment type="caution">
    <text evidence="10">The sequence shown here is derived from an EMBL/GenBank/DDBJ whole genome shotgun (WGS) entry which is preliminary data.</text>
</comment>
<evidence type="ECO:0000313" key="11">
    <source>
        <dbReference type="Proteomes" id="UP000215335"/>
    </source>
</evidence>
<evidence type="ECO:0000259" key="7">
    <source>
        <dbReference type="Pfam" id="PF00557"/>
    </source>
</evidence>
<dbReference type="PANTHER" id="PTHR43763:SF20">
    <property type="entry name" value="XAA-PRO AMINOPEPTIDASE APEPP"/>
    <property type="match status" value="1"/>
</dbReference>
<dbReference type="InterPro" id="IPR000587">
    <property type="entry name" value="Creatinase_N"/>
</dbReference>
<evidence type="ECO:0000256" key="5">
    <source>
        <dbReference type="ARBA" id="ARBA00023211"/>
    </source>
</evidence>
<evidence type="ECO:0000256" key="1">
    <source>
        <dbReference type="ARBA" id="ARBA00001936"/>
    </source>
</evidence>
<evidence type="ECO:0000259" key="8">
    <source>
        <dbReference type="Pfam" id="PF01321"/>
    </source>
</evidence>
<reference evidence="10 11" key="1">
    <citation type="journal article" date="2017" name="Curr. Biol.">
        <title>The Evolution of Venom by Co-option of Single-Copy Genes.</title>
        <authorList>
            <person name="Martinson E.O."/>
            <person name="Mrinalini"/>
            <person name="Kelkar Y.D."/>
            <person name="Chang C.H."/>
            <person name="Werren J.H."/>
        </authorList>
    </citation>
    <scope>NUCLEOTIDE SEQUENCE [LARGE SCALE GENOMIC DNA]</scope>
    <source>
        <strain evidence="10 11">Alberta</strain>
        <tissue evidence="10">Whole body</tissue>
    </source>
</reference>